<proteinExistence type="predicted"/>
<dbReference type="SUPFAM" id="SSF54001">
    <property type="entry name" value="Cysteine proteinases"/>
    <property type="match status" value="1"/>
</dbReference>
<accession>A0A2S3W1I5</accession>
<feature type="domain" description="Peptidase C51" evidence="3">
    <location>
        <begin position="45"/>
        <end position="165"/>
    </location>
</feature>
<evidence type="ECO:0000256" key="2">
    <source>
        <dbReference type="SAM" id="SignalP"/>
    </source>
</evidence>
<dbReference type="EMBL" id="POTC01000024">
    <property type="protein sequence ID" value="POF62423.1"/>
    <property type="molecule type" value="Genomic_DNA"/>
</dbReference>
<dbReference type="Proteomes" id="UP000237344">
    <property type="component" value="Unassembled WGS sequence"/>
</dbReference>
<gene>
    <name evidence="4" type="ORF">KMAL_19090</name>
</gene>
<keyword evidence="5" id="KW-1185">Reference proteome</keyword>
<evidence type="ECO:0000313" key="4">
    <source>
        <dbReference type="EMBL" id="POF62423.1"/>
    </source>
</evidence>
<dbReference type="Pfam" id="PF05257">
    <property type="entry name" value="CHAP"/>
    <property type="match status" value="1"/>
</dbReference>
<organism evidence="4 5">
    <name type="scientific">Novacetimonas maltaceti</name>
    <dbReference type="NCBI Taxonomy" id="1203393"/>
    <lineage>
        <taxon>Bacteria</taxon>
        <taxon>Pseudomonadati</taxon>
        <taxon>Pseudomonadota</taxon>
        <taxon>Alphaproteobacteria</taxon>
        <taxon>Acetobacterales</taxon>
        <taxon>Acetobacteraceae</taxon>
        <taxon>Novacetimonas</taxon>
    </lineage>
</organism>
<dbReference type="OrthoDB" id="7279151at2"/>
<dbReference type="InterPro" id="IPR007921">
    <property type="entry name" value="CHAP_dom"/>
</dbReference>
<evidence type="ECO:0000256" key="1">
    <source>
        <dbReference type="SAM" id="MobiDB-lite"/>
    </source>
</evidence>
<feature type="chain" id="PRO_5015751360" description="Peptidase C51 domain-containing protein" evidence="2">
    <location>
        <begin position="30"/>
        <end position="254"/>
    </location>
</feature>
<evidence type="ECO:0000259" key="3">
    <source>
        <dbReference type="PROSITE" id="PS50911"/>
    </source>
</evidence>
<keyword evidence="2" id="KW-0732">Signal</keyword>
<protein>
    <recommendedName>
        <fullName evidence="3">Peptidase C51 domain-containing protein</fullName>
    </recommendedName>
</protein>
<feature type="region of interest" description="Disordered" evidence="1">
    <location>
        <begin position="213"/>
        <end position="254"/>
    </location>
</feature>
<dbReference type="AlphaFoldDB" id="A0A2S3W1I5"/>
<sequence>MRIGSLKRGFFLSAFTASFGLMISGTAQARTVHHAASHATHASTSLHHGNVRHATYRSARHHETGHVIQCVAFAKSASNVMIHGNAADWWHNAAGRYARGNTPEEGSILNFRATRRMPLGHVAVVRQLVDSRTVIIDQSHWGQRGVSRNVSVIDVSPNNDWSAVRVALNSRNGAFGSIYPTYGFIYGRPEGSGRGNMSQQADMMTAYQQVDRQPVASSRKAHHAVTEIAEAPEPVSTDSSSLAFEDDAPNRSWE</sequence>
<evidence type="ECO:0000313" key="5">
    <source>
        <dbReference type="Proteomes" id="UP000237344"/>
    </source>
</evidence>
<dbReference type="RefSeq" id="WP_110095493.1">
    <property type="nucleotide sequence ID" value="NZ_NKUE01000007.1"/>
</dbReference>
<feature type="signal peptide" evidence="2">
    <location>
        <begin position="1"/>
        <end position="29"/>
    </location>
</feature>
<dbReference type="PROSITE" id="PS50911">
    <property type="entry name" value="CHAP"/>
    <property type="match status" value="1"/>
</dbReference>
<name>A0A2S3W1I5_9PROT</name>
<comment type="caution">
    <text evidence="4">The sequence shown here is derived from an EMBL/GenBank/DDBJ whole genome shotgun (WGS) entry which is preliminary data.</text>
</comment>
<reference evidence="4 5" key="1">
    <citation type="submission" date="2018-01" db="EMBL/GenBank/DDBJ databases">
        <title>Draft Genome Sequence of Komagataeibacter maltaceti LMG 1529, a Vinegar Producing Acetic Acid Bacterium Isolated from Malt Vinegar Brewery Acetifiers.</title>
        <authorList>
            <person name="Zhang Q."/>
            <person name="Hollensteiner J."/>
            <person name="Poehlein A."/>
            <person name="Daniel R."/>
        </authorList>
    </citation>
    <scope>NUCLEOTIDE SEQUENCE [LARGE SCALE GENOMIC DNA]</scope>
    <source>
        <strain evidence="4 5">LMG 1529</strain>
    </source>
</reference>
<dbReference type="Gene3D" id="3.90.1720.10">
    <property type="entry name" value="endopeptidase domain like (from Nostoc punctiforme)"/>
    <property type="match status" value="1"/>
</dbReference>
<dbReference type="InterPro" id="IPR038765">
    <property type="entry name" value="Papain-like_cys_pep_sf"/>
</dbReference>